<accession>A0ABQ6A1T3</accession>
<sequence>MPNRKEPRLEIEEVEAAAKPTGERAEATEATKKQSAHASQSEAKPIQEPKPSPEAKPTPETQPIKEKLQATQPASSFKSWLAIGLATAALGVLVWQYTQAQQQQASLGLLADRIQELEIRLSETGEDLSSAGSSFNNQLEETKATINSLISEKSKNNEAHKEIRSAIGKLDSKTQQLNNGLDKLEKQLATSLAASESALAQSKSLASNLKSNTDEFNFHINELNQRLAEISLTTSAFDQRLRDQDQRKQLEALQKQLAQLTTEMNQILPDDLQSKLVEQEEILSSLEASRSQLVSRVTRLMEEVRELQQAK</sequence>
<comment type="caution">
    <text evidence="2">The sequence shown here is derived from an EMBL/GenBank/DDBJ whole genome shotgun (WGS) entry which is preliminary data.</text>
</comment>
<keyword evidence="3" id="KW-1185">Reference proteome</keyword>
<proteinExistence type="predicted"/>
<dbReference type="RefSeq" id="WP_027850951.1">
    <property type="nucleotide sequence ID" value="NZ_BSOR01000080.1"/>
</dbReference>
<organism evidence="2 3">
    <name type="scientific">Marinospirillum insulare</name>
    <dbReference type="NCBI Taxonomy" id="217169"/>
    <lineage>
        <taxon>Bacteria</taxon>
        <taxon>Pseudomonadati</taxon>
        <taxon>Pseudomonadota</taxon>
        <taxon>Gammaproteobacteria</taxon>
        <taxon>Oceanospirillales</taxon>
        <taxon>Oceanospirillaceae</taxon>
        <taxon>Marinospirillum</taxon>
    </lineage>
</organism>
<name>A0ABQ6A1T3_9GAMM</name>
<feature type="compositionally biased region" description="Basic and acidic residues" evidence="1">
    <location>
        <begin position="21"/>
        <end position="32"/>
    </location>
</feature>
<evidence type="ECO:0000313" key="2">
    <source>
        <dbReference type="EMBL" id="GLR65262.1"/>
    </source>
</evidence>
<evidence type="ECO:0000256" key="1">
    <source>
        <dbReference type="SAM" id="MobiDB-lite"/>
    </source>
</evidence>
<feature type="compositionally biased region" description="Basic and acidic residues" evidence="1">
    <location>
        <begin position="1"/>
        <end position="11"/>
    </location>
</feature>
<reference evidence="3" key="1">
    <citation type="journal article" date="2019" name="Int. J. Syst. Evol. Microbiol.">
        <title>The Global Catalogue of Microorganisms (GCM) 10K type strain sequencing project: providing services to taxonomists for standard genome sequencing and annotation.</title>
        <authorList>
            <consortium name="The Broad Institute Genomics Platform"/>
            <consortium name="The Broad Institute Genome Sequencing Center for Infectious Disease"/>
            <person name="Wu L."/>
            <person name="Ma J."/>
        </authorList>
    </citation>
    <scope>NUCLEOTIDE SEQUENCE [LARGE SCALE GENOMIC DNA]</scope>
    <source>
        <strain evidence="3">NBRC 100033</strain>
    </source>
</reference>
<evidence type="ECO:0000313" key="3">
    <source>
        <dbReference type="Proteomes" id="UP001156682"/>
    </source>
</evidence>
<protein>
    <recommendedName>
        <fullName evidence="4">ATPase</fullName>
    </recommendedName>
</protein>
<dbReference type="EMBL" id="BSOR01000080">
    <property type="protein sequence ID" value="GLR65262.1"/>
    <property type="molecule type" value="Genomic_DNA"/>
</dbReference>
<dbReference type="Proteomes" id="UP001156682">
    <property type="component" value="Unassembled WGS sequence"/>
</dbReference>
<feature type="region of interest" description="Disordered" evidence="1">
    <location>
        <begin position="1"/>
        <end position="71"/>
    </location>
</feature>
<evidence type="ECO:0008006" key="4">
    <source>
        <dbReference type="Google" id="ProtNLM"/>
    </source>
</evidence>
<gene>
    <name evidence="2" type="ORF">GCM10007878_27010</name>
</gene>